<keyword evidence="1" id="KW-0472">Membrane</keyword>
<feature type="transmembrane region" description="Helical" evidence="1">
    <location>
        <begin position="632"/>
        <end position="650"/>
    </location>
</feature>
<dbReference type="Proteomes" id="UP000014977">
    <property type="component" value="Unassembled WGS sequence"/>
</dbReference>
<evidence type="ECO:0000313" key="3">
    <source>
        <dbReference type="Proteomes" id="UP000014977"/>
    </source>
</evidence>
<dbReference type="STRING" id="897.B2D07_19635"/>
<protein>
    <submittedName>
        <fullName evidence="2">Uncharacterized protein</fullName>
    </submittedName>
</protein>
<proteinExistence type="predicted"/>
<comment type="caution">
    <text evidence="2">The sequence shown here is derived from an EMBL/GenBank/DDBJ whole genome shotgun (WGS) entry which is preliminary data.</text>
</comment>
<reference evidence="2 3" key="1">
    <citation type="journal article" date="2013" name="Genome Announc.">
        <title>Draft genome sequences for three mercury-methylating, sulfate-reducing bacteria.</title>
        <authorList>
            <person name="Brown S.D."/>
            <person name="Hurt R.A.Jr."/>
            <person name="Gilmour C.C."/>
            <person name="Elias D.A."/>
        </authorList>
    </citation>
    <scope>NUCLEOTIDE SEQUENCE [LARGE SCALE GENOMIC DNA]</scope>
    <source>
        <strain evidence="2 3">DSM 2059</strain>
    </source>
</reference>
<dbReference type="Gene3D" id="1.10.150.650">
    <property type="match status" value="1"/>
</dbReference>
<name>S7TE96_DESML</name>
<evidence type="ECO:0000313" key="2">
    <source>
        <dbReference type="EMBL" id="EPR35527.1"/>
    </source>
</evidence>
<gene>
    <name evidence="2" type="ORF">dsmv_3097</name>
</gene>
<keyword evidence="1" id="KW-0812">Transmembrane</keyword>
<keyword evidence="1" id="KW-1133">Transmembrane helix</keyword>
<organism evidence="2 3">
    <name type="scientific">Desulfococcus multivorans DSM 2059</name>
    <dbReference type="NCBI Taxonomy" id="1121405"/>
    <lineage>
        <taxon>Bacteria</taxon>
        <taxon>Pseudomonadati</taxon>
        <taxon>Thermodesulfobacteriota</taxon>
        <taxon>Desulfobacteria</taxon>
        <taxon>Desulfobacterales</taxon>
        <taxon>Desulfococcaceae</taxon>
        <taxon>Desulfococcus</taxon>
    </lineage>
</organism>
<accession>S7TE96</accession>
<dbReference type="Gene3D" id="3.20.20.140">
    <property type="entry name" value="Metal-dependent hydrolases"/>
    <property type="match status" value="1"/>
</dbReference>
<feature type="transmembrane region" description="Helical" evidence="1">
    <location>
        <begin position="719"/>
        <end position="741"/>
    </location>
</feature>
<evidence type="ECO:0000256" key="1">
    <source>
        <dbReference type="SAM" id="Phobius"/>
    </source>
</evidence>
<keyword evidence="3" id="KW-1185">Reference proteome</keyword>
<dbReference type="eggNOG" id="COG0613">
    <property type="taxonomic scope" value="Bacteria"/>
</dbReference>
<sequence length="954" mass="109763">MGRWVDRRRGRFRRWLNRLIDAVSFNDQIRDLAEMLNRKVEQSEEATPDIVSHPGGFNRAFRKRRMGIAESYIRIAQKLVRSEVHNRLHALKTLVMLSLHAKTISMPLNTARVQTEIMKEAVKNIRNRRRQMEMIADFSLASYGHEATIRRFLKELKRLEVPETGQPLKNLDMGWDAHVHDNLSEGRKTPSQLVLDAFIKGISRLTLAYYDIPHRDIVFEAMEAGRILGVEVSIGIEFSVGRRTRRKHFLFLPPAVTFEAFLEFFNSNCAVLAHFYDGLDENRNHRRRVITEILEHFNRTHLININQGFAEDSIFALQPLQLADLEKIVPYDQFSRNHLSELLYEQLKAVLKRRVLLLKAQFEISRQLFREDTLTGWELEQISATYRRIRELYTTLSPAHIKSEYFSGKNIFDYDSAFASEADIMPDLKQSGALITFNHPLEHGFESAVETVLAAHPYIDQIELMNMRDSMGRDPSEIMRLTRFVSLINTGTLSEAKQFLEDLNRRPIDKSRLESAFEKYHRNLLVPIAASAATGWKPQVPGMGFIRESRIPKKSRKYFCQTHYRLPRPVSDLINGGGRRSSPDPENDRATGTVDEIYCLGKSGHFRPNLVGDEAPIENIGLRRAWRYLNPALKNMIRVVIGLLPAYLWIGWEYTLIWFGITFFRNVFVDLVAFSGPRPKAWSFRDVNLDNTTQSLFWTGFSVPVLGMVKLGFDYSWHFAFTGLLFVWLKFLVICIANGLYISAHNKIRRFDNRVIRANFFRSILAWPFSAAFSPVGNLMQVPSIVQAKFWSDVVAAVIEGTGKFQQKIVLRKRDYREILPQLRSGDRDARMTAMMDTLYIWGKRQRGASGLSQILLGRGGLKAAVLGVFRKGDARDRERQAASGAADLDLMIERFAPHHVTPALSRFILSKYTHNEAIVLIDMLDSHLIDFHAWLKKLRKKSRGGKPPNITAS</sequence>
<dbReference type="InterPro" id="IPR016195">
    <property type="entry name" value="Pol/histidinol_Pase-like"/>
</dbReference>
<dbReference type="EMBL" id="ATHJ01000107">
    <property type="protein sequence ID" value="EPR35527.1"/>
    <property type="molecule type" value="Genomic_DNA"/>
</dbReference>
<dbReference type="AlphaFoldDB" id="S7TE96"/>
<dbReference type="SUPFAM" id="SSF89550">
    <property type="entry name" value="PHP domain-like"/>
    <property type="match status" value="1"/>
</dbReference>